<organism evidence="2 3">
    <name type="scientific">Halorussus limi</name>
    <dbReference type="NCBI Taxonomy" id="2938695"/>
    <lineage>
        <taxon>Archaea</taxon>
        <taxon>Methanobacteriati</taxon>
        <taxon>Methanobacteriota</taxon>
        <taxon>Stenosarchaea group</taxon>
        <taxon>Halobacteria</taxon>
        <taxon>Halobacteriales</taxon>
        <taxon>Haladaptataceae</taxon>
        <taxon>Halorussus</taxon>
    </lineage>
</organism>
<keyword evidence="1" id="KW-0472">Membrane</keyword>
<keyword evidence="1" id="KW-1133">Transmembrane helix</keyword>
<dbReference type="AlphaFoldDB" id="A0A8U0HR42"/>
<dbReference type="RefSeq" id="WP_248649259.1">
    <property type="nucleotide sequence ID" value="NZ_CP096659.1"/>
</dbReference>
<keyword evidence="1" id="KW-0812">Transmembrane</keyword>
<sequence>MILQYLPPSVIRALPELALIAIGFVVEWHYVSRITVFTNSMALATHTASLSDPSALFTAYVEFGIVLGLYGFIQYIREESIGQPYYVTAYYLYSSMTVGLIIFLPVGAFAAVVLATVAHIGMAVWRGGVSSWVYSGPRPFEVTYFINQNSIRYPDHEIGRWVSVPLTEVFDR</sequence>
<protein>
    <submittedName>
        <fullName evidence="2">Uncharacterized protein</fullName>
    </submittedName>
</protein>
<feature type="transmembrane region" description="Helical" evidence="1">
    <location>
        <begin position="55"/>
        <end position="73"/>
    </location>
</feature>
<reference evidence="2 3" key="1">
    <citation type="submission" date="2022-04" db="EMBL/GenBank/DDBJ databases">
        <title>Diverse halophilic archaea isolated from saline environments.</title>
        <authorList>
            <person name="Cui H.-L."/>
        </authorList>
    </citation>
    <scope>NUCLEOTIDE SEQUENCE [LARGE SCALE GENOMIC DNA]</scope>
    <source>
        <strain evidence="2 3">XZYJT49</strain>
    </source>
</reference>
<evidence type="ECO:0000313" key="3">
    <source>
        <dbReference type="Proteomes" id="UP000830729"/>
    </source>
</evidence>
<feature type="transmembrane region" description="Helical" evidence="1">
    <location>
        <begin position="12"/>
        <end position="31"/>
    </location>
</feature>
<dbReference type="Proteomes" id="UP000830729">
    <property type="component" value="Chromosome"/>
</dbReference>
<dbReference type="GeneID" id="72185864"/>
<proteinExistence type="predicted"/>
<gene>
    <name evidence="2" type="ORF">M0R89_11655</name>
</gene>
<dbReference type="EMBL" id="CP096659">
    <property type="protein sequence ID" value="UPV73203.1"/>
    <property type="molecule type" value="Genomic_DNA"/>
</dbReference>
<keyword evidence="3" id="KW-1185">Reference proteome</keyword>
<accession>A0A8U0HR42</accession>
<dbReference type="KEGG" id="halx:M0R89_11655"/>
<evidence type="ECO:0000256" key="1">
    <source>
        <dbReference type="SAM" id="Phobius"/>
    </source>
</evidence>
<name>A0A8U0HR42_9EURY</name>
<evidence type="ECO:0000313" key="2">
    <source>
        <dbReference type="EMBL" id="UPV73203.1"/>
    </source>
</evidence>